<dbReference type="Gene3D" id="3.40.640.10">
    <property type="entry name" value="Type I PLP-dependent aspartate aminotransferase-like (Major domain)"/>
    <property type="match status" value="1"/>
</dbReference>
<dbReference type="Pfam" id="PF01212">
    <property type="entry name" value="Beta_elim_lyase"/>
    <property type="match status" value="1"/>
</dbReference>
<sequence length="342" mass="37224">MYKDFRSDTVTQATPAMRRAMMEAEVGDDILGEDPTVKKLENMAASLFQKEAALLTVSGTMANQIAIMTATRPGEEILLGEESHMYNLEVGGIAALSGVQARALKSSCGKFEAADVRKLIRKPGIQAPVSRMLCLENTYDLNRGYPLSPAYQAEMAAIARQYDMFVYLDGARIFNAALALQVKVSDLAQNIDALQFCLTKGLAAPFGSLLLGSREFIARARWIRQRIGGGMRQAGHMAAAGLVALETMTERLQQDHDNARRLAAGLCAIDERLTDMDLVLTNIVQIDFASVGKTAQFVTDALLTRGIKIKLIGETTCRMIAHAGVGPEDVDEAVQAIREIIR</sequence>
<dbReference type="RefSeq" id="WP_004095000.1">
    <property type="nucleotide sequence ID" value="NZ_AFGF01000074.1"/>
</dbReference>
<dbReference type="Gene3D" id="3.90.1150.10">
    <property type="entry name" value="Aspartate Aminotransferase, domain 1"/>
    <property type="match status" value="1"/>
</dbReference>
<accession>F7NIH2</accession>
<dbReference type="InterPro" id="IPR001597">
    <property type="entry name" value="ArAA_b-elim_lyase/Thr_aldolase"/>
</dbReference>
<keyword evidence="4" id="KW-0456">Lyase</keyword>
<dbReference type="STRING" id="1009370.ALO_09374"/>
<dbReference type="CDD" id="cd06502">
    <property type="entry name" value="TA_like"/>
    <property type="match status" value="1"/>
</dbReference>
<dbReference type="Proteomes" id="UP000003240">
    <property type="component" value="Unassembled WGS sequence"/>
</dbReference>
<dbReference type="NCBIfam" id="NF041359">
    <property type="entry name" value="GntG_guanitoxin"/>
    <property type="match status" value="1"/>
</dbReference>
<evidence type="ECO:0000256" key="2">
    <source>
        <dbReference type="ARBA" id="ARBA00006966"/>
    </source>
</evidence>
<dbReference type="InterPro" id="IPR023603">
    <property type="entry name" value="Low_specificity_L-TA-like"/>
</dbReference>
<proteinExistence type="inferred from homology"/>
<dbReference type="EMBL" id="AFGF01000074">
    <property type="protein sequence ID" value="EGO64202.1"/>
    <property type="molecule type" value="Genomic_DNA"/>
</dbReference>
<name>F7NIH2_9FIRM</name>
<dbReference type="eggNOG" id="COG2008">
    <property type="taxonomic scope" value="Bacteria"/>
</dbReference>
<dbReference type="GO" id="GO:0006567">
    <property type="term" value="P:L-threonine catabolic process"/>
    <property type="evidence" value="ECO:0007669"/>
    <property type="project" value="TreeGrafter"/>
</dbReference>
<dbReference type="PANTHER" id="PTHR48097">
    <property type="entry name" value="L-THREONINE ALDOLASE-RELATED"/>
    <property type="match status" value="1"/>
</dbReference>
<keyword evidence="3" id="KW-0663">Pyridoxal phosphate</keyword>
<dbReference type="SUPFAM" id="SSF53383">
    <property type="entry name" value="PLP-dependent transferases"/>
    <property type="match status" value="1"/>
</dbReference>
<evidence type="ECO:0000256" key="5">
    <source>
        <dbReference type="PIRSR" id="PIRSR017617-1"/>
    </source>
</evidence>
<reference evidence="7 8" key="1">
    <citation type="journal article" date="2011" name="EMBO J.">
        <title>Structural diversity of bacterial flagellar motors.</title>
        <authorList>
            <person name="Chen S."/>
            <person name="Beeby M."/>
            <person name="Murphy G.E."/>
            <person name="Leadbetter J.R."/>
            <person name="Hendrixson D.R."/>
            <person name="Briegel A."/>
            <person name="Li Z."/>
            <person name="Shi J."/>
            <person name="Tocheva E.I."/>
            <person name="Muller A."/>
            <person name="Dobro M.J."/>
            <person name="Jensen G.J."/>
        </authorList>
    </citation>
    <scope>NUCLEOTIDE SEQUENCE [LARGE SCALE GENOMIC DNA]</scope>
    <source>
        <strain evidence="7 8">DSM 6540</strain>
    </source>
</reference>
<organism evidence="7 8">
    <name type="scientific">Acetonema longum DSM 6540</name>
    <dbReference type="NCBI Taxonomy" id="1009370"/>
    <lineage>
        <taxon>Bacteria</taxon>
        <taxon>Bacillati</taxon>
        <taxon>Bacillota</taxon>
        <taxon>Negativicutes</taxon>
        <taxon>Acetonemataceae</taxon>
        <taxon>Acetonema</taxon>
    </lineage>
</organism>
<dbReference type="PIRSF" id="PIRSF017617">
    <property type="entry name" value="Thr_aldolase"/>
    <property type="match status" value="1"/>
</dbReference>
<evidence type="ECO:0000256" key="4">
    <source>
        <dbReference type="ARBA" id="ARBA00023239"/>
    </source>
</evidence>
<dbReference type="GO" id="GO:0005829">
    <property type="term" value="C:cytosol"/>
    <property type="evidence" value="ECO:0007669"/>
    <property type="project" value="TreeGrafter"/>
</dbReference>
<dbReference type="InterPro" id="IPR015421">
    <property type="entry name" value="PyrdxlP-dep_Trfase_major"/>
</dbReference>
<dbReference type="GO" id="GO:0006545">
    <property type="term" value="P:glycine biosynthetic process"/>
    <property type="evidence" value="ECO:0007669"/>
    <property type="project" value="TreeGrafter"/>
</dbReference>
<evidence type="ECO:0000313" key="7">
    <source>
        <dbReference type="EMBL" id="EGO64202.1"/>
    </source>
</evidence>
<feature type="domain" description="Aromatic amino acid beta-eliminating lyase/threonine aldolase" evidence="6">
    <location>
        <begin position="4"/>
        <end position="286"/>
    </location>
</feature>
<dbReference type="InterPro" id="IPR015422">
    <property type="entry name" value="PyrdxlP-dep_Trfase_small"/>
</dbReference>
<dbReference type="OrthoDB" id="9774495at2"/>
<feature type="modified residue" description="N6-(pyridoxal phosphate)lysine" evidence="5">
    <location>
        <position position="200"/>
    </location>
</feature>
<evidence type="ECO:0000313" key="8">
    <source>
        <dbReference type="Proteomes" id="UP000003240"/>
    </source>
</evidence>
<comment type="caution">
    <text evidence="7">The sequence shown here is derived from an EMBL/GenBank/DDBJ whole genome shotgun (WGS) entry which is preliminary data.</text>
</comment>
<comment type="similarity">
    <text evidence="2">Belongs to the threonine aldolase family.</text>
</comment>
<keyword evidence="8" id="KW-1185">Reference proteome</keyword>
<dbReference type="InterPro" id="IPR015424">
    <property type="entry name" value="PyrdxlP-dep_Trfase"/>
</dbReference>
<evidence type="ECO:0000259" key="6">
    <source>
        <dbReference type="Pfam" id="PF01212"/>
    </source>
</evidence>
<dbReference type="FunFam" id="3.40.640.10:FF:000030">
    <property type="entry name" value="Low-specificity L-threonine aldolase"/>
    <property type="match status" value="1"/>
</dbReference>
<gene>
    <name evidence="7" type="ORF">ALO_09374</name>
</gene>
<dbReference type="AlphaFoldDB" id="F7NIH2"/>
<dbReference type="PANTHER" id="PTHR48097:SF9">
    <property type="entry name" value="L-THREONINE ALDOLASE"/>
    <property type="match status" value="1"/>
</dbReference>
<dbReference type="GO" id="GO:0008732">
    <property type="term" value="F:L-allo-threonine aldolase activity"/>
    <property type="evidence" value="ECO:0007669"/>
    <property type="project" value="TreeGrafter"/>
</dbReference>
<evidence type="ECO:0000256" key="1">
    <source>
        <dbReference type="ARBA" id="ARBA00001933"/>
    </source>
</evidence>
<evidence type="ECO:0000256" key="3">
    <source>
        <dbReference type="ARBA" id="ARBA00022898"/>
    </source>
</evidence>
<protein>
    <submittedName>
        <fullName evidence="7">Threonine aldolase</fullName>
    </submittedName>
</protein>
<comment type="cofactor">
    <cofactor evidence="1">
        <name>pyridoxal 5'-phosphate</name>
        <dbReference type="ChEBI" id="CHEBI:597326"/>
    </cofactor>
</comment>